<feature type="compositionally biased region" description="Polar residues" evidence="1">
    <location>
        <begin position="150"/>
        <end position="164"/>
    </location>
</feature>
<organism evidence="2 3">
    <name type="scientific">Ophiocordyceps australis</name>
    <dbReference type="NCBI Taxonomy" id="1399860"/>
    <lineage>
        <taxon>Eukaryota</taxon>
        <taxon>Fungi</taxon>
        <taxon>Dikarya</taxon>
        <taxon>Ascomycota</taxon>
        <taxon>Pezizomycotina</taxon>
        <taxon>Sordariomycetes</taxon>
        <taxon>Hypocreomycetidae</taxon>
        <taxon>Hypocreales</taxon>
        <taxon>Ophiocordycipitaceae</taxon>
        <taxon>Ophiocordyceps</taxon>
    </lineage>
</organism>
<gene>
    <name evidence="2" type="ORF">CDD81_4188</name>
</gene>
<feature type="region of interest" description="Disordered" evidence="1">
    <location>
        <begin position="266"/>
        <end position="287"/>
    </location>
</feature>
<feature type="compositionally biased region" description="Acidic residues" evidence="1">
    <location>
        <begin position="96"/>
        <end position="105"/>
    </location>
</feature>
<feature type="compositionally biased region" description="Basic and acidic residues" evidence="1">
    <location>
        <begin position="689"/>
        <end position="698"/>
    </location>
</feature>
<sequence length="1226" mass="137270">MCAKIIIEDPEWVEEWSLNAVARATSESGTSAIVIETENDGILTNYFATNPSSAWDSIEQILVRANVAPSTPEIEAGIKQRTQARPDVLAKTISELFDDDSDEGEPLTKKPKEQEVAEIEPILTSEEPANKATEPIAPLVSGDPKELSHNAPSTRPITPESSLNKPLADTTIKEPPSDAKSSSISQHESLEEHLDTIESEVAKPPVPLKSPDLIESVNYGRPLKTPDLLDELFHKFPEAHGESSDSYAVPSTPGIDDLSELLDAYIPPKTPDIDELIRHDGSPKSMDFDDLESHFGTLETGTKSIDTIYPPSPQAPGNSKEIETLGPGINDLSGLSDTYTPPKTPDINEQMQYDGSLENMDFDDLESYFRTLEPGIKSIDTVYPPSPQAPGNSKEIETLEPGTISIDTVNLPNAQSSKDLDDDMTTLGEQLGHEWELPVIEDVVDLIEEVFNTEEPNIDILSAPSLRTLIHQYSFQSSQFNDKASAKEATKKFLEQKAIVDRASQTSPIGEEPPADDQTRPKFSDQATQTERRPSKKRKVDRDYVRRKVNRVLRPKSKSSGSTSMNTRSKMSASSDGLSSLDDKKKETITSSRQQQGAGAECCPTTRKRRAKRNACIPCPPGDVYEGVGRDAKKSSEDLSWLEEEKMRKLEGTPPPPRQEPSPLNDNEKMRKLEDTPLPPRQEPSPLNDNEKMRKLEDTPPPPRQEPSPLNDNEKMRKLEDTPPPPRQEPSSLNDNEKMRKLEDTPLPPRQEPSPLNDKEKMRKLKEIPPPPRQDPSPFAENQKIPKPNELLPPPRQETRGPVPHHDKELLSTAREISRKKFPSFLSKFGITQVKLEKYSHIPSSEFTRRYEMHLSGEAAPKRSLLSKWAGIGVLTVTTLPLYIASLVEVFQADSTYLDRRAAATSIIPILGCLDRHAANVAHHSDVKGADDLCLIGDALLISPFWLVGLFIRGLGDLYEYIAQRSIDNVIRRRNENWDDFYRELIKAGDWKADMEAAYYTDISEILFEASAQSGLLEAGTNNLAQAATANKTEKWQAYYKVEMGQEYITKVVYCTVLDRRRRYASEMPRLVTERVQKKADEFTKEFTDAFVSNANAEFERHITFRHWNLNYPLGTGEGLRKKHQRDVDFFTRRLKETTPSDFKDMAKAVEASAKNMEVLPRHTGQDPKWCEAISRGGSDLTKQIEAGPEVRVCATDRMHPPCINIIAPFNQCGTIFPCELAYALY</sequence>
<dbReference type="Proteomes" id="UP000226192">
    <property type="component" value="Unassembled WGS sequence"/>
</dbReference>
<feature type="compositionally biased region" description="Low complexity" evidence="1">
    <location>
        <begin position="569"/>
        <end position="580"/>
    </location>
</feature>
<proteinExistence type="predicted"/>
<feature type="compositionally biased region" description="Basic and acidic residues" evidence="1">
    <location>
        <begin position="666"/>
        <end position="675"/>
    </location>
</feature>
<feature type="compositionally biased region" description="Basic and acidic residues" evidence="1">
    <location>
        <begin position="712"/>
        <end position="721"/>
    </location>
</feature>
<feature type="compositionally biased region" description="Basic and acidic residues" evidence="1">
    <location>
        <begin position="735"/>
        <end position="744"/>
    </location>
</feature>
<feature type="compositionally biased region" description="Polar residues" evidence="1">
    <location>
        <begin position="558"/>
        <end position="568"/>
    </location>
</feature>
<name>A0A2C5Y798_9HYPO</name>
<comment type="caution">
    <text evidence="2">The sequence shown here is derived from an EMBL/GenBank/DDBJ whole genome shotgun (WGS) entry which is preliminary data.</text>
</comment>
<reference evidence="2 3" key="1">
    <citation type="submission" date="2017-06" db="EMBL/GenBank/DDBJ databases">
        <title>Ant-infecting Ophiocordyceps genomes reveal a high diversity of potential behavioral manipulation genes and a possible major role for enterotoxins.</title>
        <authorList>
            <person name="De Bekker C."/>
            <person name="Evans H.C."/>
            <person name="Brachmann A."/>
            <person name="Hughes D.P."/>
        </authorList>
    </citation>
    <scope>NUCLEOTIDE SEQUENCE [LARGE SCALE GENOMIC DNA]</scope>
    <source>
        <strain evidence="2 3">Map64</strain>
    </source>
</reference>
<feature type="compositionally biased region" description="Basic and acidic residues" evidence="1">
    <location>
        <begin position="757"/>
        <end position="767"/>
    </location>
</feature>
<dbReference type="EMBL" id="NJET01000028">
    <property type="protein sequence ID" value="PHH64577.1"/>
    <property type="molecule type" value="Genomic_DNA"/>
</dbReference>
<accession>A0A2C5Y798</accession>
<protein>
    <submittedName>
        <fullName evidence="2">Uncharacterized protein</fullName>
    </submittedName>
</protein>
<feature type="region of interest" description="Disordered" evidence="1">
    <location>
        <begin position="95"/>
        <end position="219"/>
    </location>
</feature>
<dbReference type="AlphaFoldDB" id="A0A2C5Y798"/>
<evidence type="ECO:0000313" key="3">
    <source>
        <dbReference type="Proteomes" id="UP000226192"/>
    </source>
</evidence>
<evidence type="ECO:0000313" key="2">
    <source>
        <dbReference type="EMBL" id="PHH64577.1"/>
    </source>
</evidence>
<feature type="compositionally biased region" description="Basic residues" evidence="1">
    <location>
        <begin position="547"/>
        <end position="557"/>
    </location>
</feature>
<feature type="region of interest" description="Disordered" evidence="1">
    <location>
        <begin position="498"/>
        <end position="806"/>
    </location>
</feature>
<feature type="compositionally biased region" description="Basic and acidic residues" evidence="1">
    <location>
        <begin position="271"/>
        <end position="282"/>
    </location>
</feature>
<evidence type="ECO:0000256" key="1">
    <source>
        <dbReference type="SAM" id="MobiDB-lite"/>
    </source>
</evidence>
<feature type="compositionally biased region" description="Basic and acidic residues" evidence="1">
    <location>
        <begin position="106"/>
        <end position="115"/>
    </location>
</feature>
<keyword evidence="3" id="KW-1185">Reference proteome</keyword>
<feature type="compositionally biased region" description="Basic and acidic residues" evidence="1">
    <location>
        <begin position="628"/>
        <end position="651"/>
    </location>
</feature>